<accession>A0A6L7ERG6</accession>
<reference evidence="4 5" key="1">
    <citation type="submission" date="2019-12" db="EMBL/GenBank/DDBJ databases">
        <authorList>
            <person name="Kun Z."/>
        </authorList>
    </citation>
    <scope>NUCLEOTIDE SEQUENCE [LARGE SCALE GENOMIC DNA]</scope>
    <source>
        <strain evidence="4 5">YIM 123512</strain>
    </source>
</reference>
<dbReference type="Pfam" id="PF07992">
    <property type="entry name" value="Pyr_redox_2"/>
    <property type="match status" value="1"/>
</dbReference>
<organism evidence="4 5">
    <name type="scientific">Nocardioides flavescens</name>
    <dbReference type="NCBI Taxonomy" id="2691959"/>
    <lineage>
        <taxon>Bacteria</taxon>
        <taxon>Bacillati</taxon>
        <taxon>Actinomycetota</taxon>
        <taxon>Actinomycetes</taxon>
        <taxon>Propionibacteriales</taxon>
        <taxon>Nocardioidaceae</taxon>
        <taxon>Nocardioides</taxon>
    </lineage>
</organism>
<proteinExistence type="predicted"/>
<comment type="caution">
    <text evidence="4">The sequence shown here is derived from an EMBL/GenBank/DDBJ whole genome shotgun (WGS) entry which is preliminary data.</text>
</comment>
<evidence type="ECO:0000259" key="3">
    <source>
        <dbReference type="Pfam" id="PF17806"/>
    </source>
</evidence>
<dbReference type="Pfam" id="PF17806">
    <property type="entry name" value="SO_alpha_A3"/>
    <property type="match status" value="1"/>
</dbReference>
<evidence type="ECO:0000259" key="2">
    <source>
        <dbReference type="Pfam" id="PF07992"/>
    </source>
</evidence>
<dbReference type="Proteomes" id="UP000473325">
    <property type="component" value="Unassembled WGS sequence"/>
</dbReference>
<gene>
    <name evidence="4" type="ORF">GRQ65_10830</name>
</gene>
<dbReference type="InterPro" id="IPR051691">
    <property type="entry name" value="Metab_Enz_Cyan_OpOx_G3PDH"/>
</dbReference>
<evidence type="ECO:0000313" key="4">
    <source>
        <dbReference type="EMBL" id="MXG90047.1"/>
    </source>
</evidence>
<feature type="domain" description="SoxA A3" evidence="3">
    <location>
        <begin position="398"/>
        <end position="470"/>
    </location>
</feature>
<name>A0A6L7ERG6_9ACTN</name>
<dbReference type="RefSeq" id="WP_160877997.1">
    <property type="nucleotide sequence ID" value="NZ_WUEK01000006.1"/>
</dbReference>
<dbReference type="PRINTS" id="PR00368">
    <property type="entry name" value="FADPNR"/>
</dbReference>
<dbReference type="InterPro" id="IPR041117">
    <property type="entry name" value="SoxA_A3"/>
</dbReference>
<dbReference type="Gene3D" id="1.10.10.1100">
    <property type="entry name" value="BFD-like [2Fe-2S]-binding domain"/>
    <property type="match status" value="1"/>
</dbReference>
<dbReference type="SUPFAM" id="SSF51905">
    <property type="entry name" value="FAD/NAD(P)-binding domain"/>
    <property type="match status" value="1"/>
</dbReference>
<dbReference type="InterPro" id="IPR036188">
    <property type="entry name" value="FAD/NAD-bd_sf"/>
</dbReference>
<dbReference type="PIRSF" id="PIRSF037495">
    <property type="entry name" value="Opine_OX_OoxA/HcnB"/>
    <property type="match status" value="1"/>
</dbReference>
<keyword evidence="5" id="KW-1185">Reference proteome</keyword>
<dbReference type="CDD" id="cd19946">
    <property type="entry name" value="GlpA-like_Fer2_BFD-like"/>
    <property type="match status" value="1"/>
</dbReference>
<dbReference type="PANTHER" id="PTHR42949">
    <property type="entry name" value="ANAEROBIC GLYCEROL-3-PHOSPHATE DEHYDROGENASE SUBUNIT B"/>
    <property type="match status" value="1"/>
</dbReference>
<evidence type="ECO:0000313" key="5">
    <source>
        <dbReference type="Proteomes" id="UP000473325"/>
    </source>
</evidence>
<feature type="domain" description="FAD/NAD(P)-binding" evidence="2">
    <location>
        <begin position="8"/>
        <end position="333"/>
    </location>
</feature>
<dbReference type="GO" id="GO:0016491">
    <property type="term" value="F:oxidoreductase activity"/>
    <property type="evidence" value="ECO:0007669"/>
    <property type="project" value="UniProtKB-KW"/>
</dbReference>
<dbReference type="AlphaFoldDB" id="A0A6L7ERG6"/>
<dbReference type="EMBL" id="WUEK01000006">
    <property type="protein sequence ID" value="MXG90047.1"/>
    <property type="molecule type" value="Genomic_DNA"/>
</dbReference>
<sequence length="503" mass="52824">MLTEQRLDLLVVGGGPAGMSAARTAADVGMRVLLVDERPTLGGQIYKQPGPGARVTDPAAADRSTAYGRSLIEAAQASAADLVLRTSVVAVEQDDDGFAVVVVPDGERATTLRTRRLLLSCGAHDRPVVFPGWTLPGVVTAGGMQSMAKSQFVLPGRRMVFAGSGPVALAFPAQLAHYGADIAVALEAGPAPRPGDAAQVARIARGNTDLLRDAARYRATLLRHRVPLRYGRVVVRAEGDGRVERVVHAAVDRDWRVLPGTEQSVEADVLCIGYGFVPSLELLRLAGCETDFDEDLGGRVARKDDWGRTSVSGVYAAGDGTGVEGSYVAIDEGVLAALAAARDAGVLDERAADERAVPARRRLRRRRALARSTRRLFRVGPGIYDLADGDTVVCRCEGITQAEVGRAADATDDVSVVKALTRAGMGPCQGRNCARHVAATIAKAHDRPVGTVDFATARMPVRPVPISAMADADVADPGLFVADHEADGADGADVAVAREEGPL</sequence>
<protein>
    <submittedName>
        <fullName evidence="4">FAD-dependent oxidoreductase</fullName>
    </submittedName>
</protein>
<keyword evidence="1" id="KW-0560">Oxidoreductase</keyword>
<dbReference type="PRINTS" id="PR00411">
    <property type="entry name" value="PNDRDTASEI"/>
</dbReference>
<dbReference type="PANTHER" id="PTHR42949:SF3">
    <property type="entry name" value="ANAEROBIC GLYCEROL-3-PHOSPHATE DEHYDROGENASE SUBUNIT B"/>
    <property type="match status" value="1"/>
</dbReference>
<dbReference type="InterPro" id="IPR023753">
    <property type="entry name" value="FAD/NAD-binding_dom"/>
</dbReference>
<dbReference type="Gene3D" id="3.50.50.60">
    <property type="entry name" value="FAD/NAD(P)-binding domain"/>
    <property type="match status" value="2"/>
</dbReference>
<dbReference type="InterPro" id="IPR041854">
    <property type="entry name" value="BFD-like_2Fe2S-bd_dom_sf"/>
</dbReference>
<dbReference type="InterPro" id="IPR017224">
    <property type="entry name" value="Opine_Oxase_asu/HCN_bsu"/>
</dbReference>
<evidence type="ECO:0000256" key="1">
    <source>
        <dbReference type="ARBA" id="ARBA00023002"/>
    </source>
</evidence>